<organism evidence="1 2">
    <name type="scientific">Flavobacterium fructosi</name>
    <dbReference type="NCBI Taxonomy" id="3230416"/>
    <lineage>
        <taxon>Bacteria</taxon>
        <taxon>Pseudomonadati</taxon>
        <taxon>Bacteroidota</taxon>
        <taxon>Flavobacteriia</taxon>
        <taxon>Flavobacteriales</taxon>
        <taxon>Flavobacteriaceae</taxon>
        <taxon>Flavobacterium</taxon>
    </lineage>
</organism>
<accession>A0ABW6HR04</accession>
<name>A0ABW6HR04_9FLAO</name>
<evidence type="ECO:0000313" key="1">
    <source>
        <dbReference type="EMBL" id="MFE3849497.1"/>
    </source>
</evidence>
<protein>
    <submittedName>
        <fullName evidence="1">Uncharacterized protein</fullName>
    </submittedName>
</protein>
<dbReference type="RefSeq" id="WP_379859233.1">
    <property type="nucleotide sequence ID" value="NZ_JBHZQA010000029.1"/>
</dbReference>
<reference evidence="1 2" key="1">
    <citation type="submission" date="2024-06" db="EMBL/GenBank/DDBJ databases">
        <title>Flavobacterium spp. isolated from glacier.</title>
        <authorList>
            <person name="Han D."/>
        </authorList>
    </citation>
    <scope>NUCLEOTIDE SEQUENCE [LARGE SCALE GENOMIC DNA]</scope>
    <source>
        <strain evidence="1 2">LB3P45</strain>
    </source>
</reference>
<gene>
    <name evidence="1" type="ORF">ACFX5D_16190</name>
</gene>
<dbReference type="Proteomes" id="UP001600039">
    <property type="component" value="Unassembled WGS sequence"/>
</dbReference>
<sequence length="87" mass="10301">MGKRNLEKLSLIYDKRQKDFVVKYPLRCDGALILNHLVSDVLKHKVIKEYPNQFDVFNLKDELELRGYDLSTLKFSIELKSIEETEK</sequence>
<evidence type="ECO:0000313" key="2">
    <source>
        <dbReference type="Proteomes" id="UP001600039"/>
    </source>
</evidence>
<dbReference type="EMBL" id="JBHZQA010000029">
    <property type="protein sequence ID" value="MFE3849497.1"/>
    <property type="molecule type" value="Genomic_DNA"/>
</dbReference>
<comment type="caution">
    <text evidence="1">The sequence shown here is derived from an EMBL/GenBank/DDBJ whole genome shotgun (WGS) entry which is preliminary data.</text>
</comment>
<proteinExistence type="predicted"/>
<keyword evidence="2" id="KW-1185">Reference proteome</keyword>